<dbReference type="EMBL" id="JAGIZQ010000008">
    <property type="protein sequence ID" value="KAH6613399.1"/>
    <property type="molecule type" value="Genomic_DNA"/>
</dbReference>
<keyword evidence="2" id="KW-1185">Reference proteome</keyword>
<protein>
    <submittedName>
        <fullName evidence="1">Uncharacterized protein</fullName>
    </submittedName>
</protein>
<evidence type="ECO:0000313" key="2">
    <source>
        <dbReference type="Proteomes" id="UP000724584"/>
    </source>
</evidence>
<sequence>MSDKIRAFFGKKGLGAASPSQRADSPGPPRNECSTPGKFHRGSTHPSVPSISEAPPQPPPKDDRKPVTISPLPSPLEINPSTASTTPDVSRADAADARPDKVTPLLPSSTTSGPRNDPLKAAPPPSTPPKPQCPFCEASSAQQIWSCSSPRCDGLLFCDFHWSEHLLHKKRAATGLGPHCKIDGKLSARLMQALEPPKVEDLEGIHQVNEMAAWFGVERFGGTGTPPVLRDYGRIADLMNYHAPNLAPQERDHRTPSLVSFVGGTGAGKSTVIKILIVLAQALDAYDQSPVMGRAESTVSTSEDVHLYQDPETAKGASPILFADCEGLGGSEPQAAKLRSLRWRSWHQWKEGLQGAGPGGTTPTASPPTAPEPRRVVLERPIGWDKADGGENGDGGGGLWSRGDFVRDLYPRLLYTFSDVVVYVLGASDHKTMQQAMAHLISWADVAVRTSSNQPVLPNAIVVLNSSDQDIPPDLWDVSKSTEKVFEDFNEINYEDDADEFVKFAKAWLESGNGTRITTIKDLALRYYSSVQIIRLPNKAQPARMLTQAAQLRSCISDASLRARNARLQSRMLLDVEQLQGYFHDALSHFARTLKEPFDFVQASFRHSPIPADFSGNVLRLALNVTDPTGVPRRLLSQRLESGLFEVSYAVASSILLNSTRHGNMGNAAALFSQYSGPLQKAIERYGDKYWPCEFESRTGHRCVNLRSGHAKGHQSRDGWILSPGSYTCSADWDALQAKFLGCASETQWRTPTEPKASRQEHLSNNQKAAARIHRERILPNFIARVKQLPHGDKQTEETVCPLRSQKSCLGGIRGIAELEVLLHIEEALGGRIPIQSFFDLIVGTSTGGLVALGLTSMNWTVKECIEKFEVLCDAAFTKKRFAGRHGVLAIVDALMSSRYKTGPFVNALQKAFPKDLYLFSDANPRTKSRVFSTRVAVTTTGDGSAPRTHLLANYNHPVVRREGTAAVDYHFQRPDRRMEEIKVWQAARATSAAPGYFKPFHHKETSNVYFDGAFFHNNPVQIANQERELLWPNSDQPDILLSLGAGKAEEPEKKENTAPTTPPKERTIFGNIQRKFNLLQANLDANLDCDLAWQNFERSQASKTRRQHGQKPDKSSCSNLIRLNPEVPGSIPELDEKDKLTEFRGQVRDWATKKPQSEKIAQVARLLIASSFYFETNTRISSGADADSVKEIQGRYPSHVLCQMPHRRDITELGLHLETLITKRQTSLSFVVSSTDGDTNTETEQTSEPFTLADVQSMIHITQQSLRAFKKYLSFKVKLGLPMRIYLQFTHGPSSKTELYLISSFPRLPRHLRQMAPMRVANLNLPGLVDLATESNSPEPATVEQLAVDWSAPDLERYPDPKFPPTGETLAPSGVGGLRRPRTR</sequence>
<accession>A0ACB7NU82</accession>
<comment type="caution">
    <text evidence="1">The sequence shown here is derived from an EMBL/GenBank/DDBJ whole genome shotgun (WGS) entry which is preliminary data.</text>
</comment>
<reference evidence="1 2" key="1">
    <citation type="journal article" date="2021" name="Nat. Commun.">
        <title>Genetic determinants of endophytism in the Arabidopsis root mycobiome.</title>
        <authorList>
            <person name="Mesny F."/>
            <person name="Miyauchi S."/>
            <person name="Thiergart T."/>
            <person name="Pickel B."/>
            <person name="Atanasova L."/>
            <person name="Karlsson M."/>
            <person name="Huettel B."/>
            <person name="Barry K.W."/>
            <person name="Haridas S."/>
            <person name="Chen C."/>
            <person name="Bauer D."/>
            <person name="Andreopoulos W."/>
            <person name="Pangilinan J."/>
            <person name="LaButti K."/>
            <person name="Riley R."/>
            <person name="Lipzen A."/>
            <person name="Clum A."/>
            <person name="Drula E."/>
            <person name="Henrissat B."/>
            <person name="Kohler A."/>
            <person name="Grigoriev I.V."/>
            <person name="Martin F.M."/>
            <person name="Hacquard S."/>
        </authorList>
    </citation>
    <scope>NUCLEOTIDE SEQUENCE [LARGE SCALE GENOMIC DNA]</scope>
    <source>
        <strain evidence="1 2">MPI-SDFR-AT-0079</strain>
    </source>
</reference>
<organism evidence="1 2">
    <name type="scientific">Chaetomium tenue</name>
    <dbReference type="NCBI Taxonomy" id="1854479"/>
    <lineage>
        <taxon>Eukaryota</taxon>
        <taxon>Fungi</taxon>
        <taxon>Dikarya</taxon>
        <taxon>Ascomycota</taxon>
        <taxon>Pezizomycotina</taxon>
        <taxon>Sordariomycetes</taxon>
        <taxon>Sordariomycetidae</taxon>
        <taxon>Sordariales</taxon>
        <taxon>Chaetomiaceae</taxon>
        <taxon>Chaetomium</taxon>
    </lineage>
</organism>
<proteinExistence type="predicted"/>
<name>A0ACB7NU82_9PEZI</name>
<evidence type="ECO:0000313" key="1">
    <source>
        <dbReference type="EMBL" id="KAH6613399.1"/>
    </source>
</evidence>
<gene>
    <name evidence="1" type="ORF">F5144DRAFT_616347</name>
</gene>
<dbReference type="Proteomes" id="UP000724584">
    <property type="component" value="Unassembled WGS sequence"/>
</dbReference>